<reference evidence="2 3" key="1">
    <citation type="submission" date="2011-01" db="EMBL/GenBank/DDBJ databases">
        <authorList>
            <person name="Weinstock G."/>
            <person name="Sodergren E."/>
            <person name="Clifton S."/>
            <person name="Fulton L."/>
            <person name="Fulton B."/>
            <person name="Courtney L."/>
            <person name="Fronick C."/>
            <person name="Harrison M."/>
            <person name="Strong C."/>
            <person name="Farmer C."/>
            <person name="Delahaunty K."/>
            <person name="Markovic C."/>
            <person name="Hall O."/>
            <person name="Minx P."/>
            <person name="Tomlinson C."/>
            <person name="Mitreva M."/>
            <person name="Hou S."/>
            <person name="Chen J."/>
            <person name="Wollam A."/>
            <person name="Pepin K.H."/>
            <person name="Johnson M."/>
            <person name="Bhonagiri V."/>
            <person name="Zhang X."/>
            <person name="Suruliraj S."/>
            <person name="Warren W."/>
            <person name="Chinwalla A."/>
            <person name="Mardis E.R."/>
            <person name="Wilson R.K."/>
        </authorList>
    </citation>
    <scope>NUCLEOTIDE SEQUENCE [LARGE SCALE GENOMIC DNA]</scope>
    <source>
        <strain evidence="3">DSM 22608 / JCM 16073 / KCTC 15190 / YIT 12066</strain>
    </source>
</reference>
<dbReference type="eggNOG" id="COG2818">
    <property type="taxonomic scope" value="Bacteria"/>
</dbReference>
<dbReference type="RefSeq" id="WP_009144249.1">
    <property type="nucleotide sequence ID" value="NZ_GL831071.1"/>
</dbReference>
<dbReference type="InterPro" id="IPR011257">
    <property type="entry name" value="DNA_glycosylase"/>
</dbReference>
<dbReference type="AlphaFoldDB" id="E8LMW1"/>
<organism evidence="2 3">
    <name type="scientific">Succinatimonas hippei (strain DSM 22608 / JCM 16073 / KCTC 15190 / YIT 12066)</name>
    <dbReference type="NCBI Taxonomy" id="762983"/>
    <lineage>
        <taxon>Bacteria</taxon>
        <taxon>Pseudomonadati</taxon>
        <taxon>Pseudomonadota</taxon>
        <taxon>Gammaproteobacteria</taxon>
        <taxon>Aeromonadales</taxon>
        <taxon>Succinivibrionaceae</taxon>
        <taxon>Succinatimonas</taxon>
    </lineage>
</organism>
<evidence type="ECO:0000256" key="1">
    <source>
        <dbReference type="PIRSR" id="PIRSR605019-1"/>
    </source>
</evidence>
<keyword evidence="2" id="KW-0326">Glycosidase</keyword>
<comment type="caution">
    <text evidence="2">The sequence shown here is derived from an EMBL/GenBank/DDBJ whole genome shotgun (WGS) entry which is preliminary data.</text>
</comment>
<feature type="binding site" evidence="1">
    <location>
        <position position="177"/>
    </location>
    <ligand>
        <name>Zn(2+)</name>
        <dbReference type="ChEBI" id="CHEBI:29105"/>
    </ligand>
</feature>
<keyword evidence="3" id="KW-1185">Reference proteome</keyword>
<dbReference type="GO" id="GO:0046872">
    <property type="term" value="F:metal ion binding"/>
    <property type="evidence" value="ECO:0007669"/>
    <property type="project" value="UniProtKB-KW"/>
</dbReference>
<dbReference type="EMBL" id="AEVO01000150">
    <property type="protein sequence ID" value="EFY06137.1"/>
    <property type="molecule type" value="Genomic_DNA"/>
</dbReference>
<dbReference type="STRING" id="762983.HMPREF9444_02109"/>
<keyword evidence="1" id="KW-0862">Zinc</keyword>
<feature type="binding site" evidence="1">
    <location>
        <position position="173"/>
    </location>
    <ligand>
        <name>Zn(2+)</name>
        <dbReference type="ChEBI" id="CHEBI:29105"/>
    </ligand>
</feature>
<dbReference type="InterPro" id="IPR005019">
    <property type="entry name" value="Adenine_glyco"/>
</dbReference>
<dbReference type="InterPro" id="IPR052891">
    <property type="entry name" value="DNA-3mA_glycosylase"/>
</dbReference>
<feature type="binding site" evidence="1">
    <location>
        <position position="7"/>
    </location>
    <ligand>
        <name>Zn(2+)</name>
        <dbReference type="ChEBI" id="CHEBI:29105"/>
    </ligand>
</feature>
<dbReference type="Proteomes" id="UP000018458">
    <property type="component" value="Unassembled WGS sequence"/>
</dbReference>
<keyword evidence="1" id="KW-0479">Metal-binding</keyword>
<dbReference type="SUPFAM" id="SSF48150">
    <property type="entry name" value="DNA-glycosylase"/>
    <property type="match status" value="1"/>
</dbReference>
<dbReference type="Pfam" id="PF03352">
    <property type="entry name" value="Adenine_glyco"/>
    <property type="match status" value="1"/>
</dbReference>
<dbReference type="HOGENOM" id="CLU_083758_1_0_6"/>
<evidence type="ECO:0000313" key="2">
    <source>
        <dbReference type="EMBL" id="EFY06137.1"/>
    </source>
</evidence>
<dbReference type="PANTHER" id="PTHR30037">
    <property type="entry name" value="DNA-3-METHYLADENINE GLYCOSYLASE 1"/>
    <property type="match status" value="1"/>
</dbReference>
<sequence length="184" mass="21554">MIKKHRCKWVNLNNPLYVAYHDTEWGNPVFDDHCLFEMLILESFQAGLSWECVLNKRKDFKIAFDNFELNKVINYDDNKIAELLSNEKIIRNRLKIKAAISNAKIFKEIQKETKSFSNYLWHWTDYKIIHETGKTSSALSDAISKDLQKRGMKFVGTTIIYSYLQAVGVINSHEKDCFLAPQIR</sequence>
<feature type="binding site" evidence="1">
    <location>
        <position position="21"/>
    </location>
    <ligand>
        <name>Zn(2+)</name>
        <dbReference type="ChEBI" id="CHEBI:29105"/>
    </ligand>
</feature>
<accession>E8LMW1</accession>
<gene>
    <name evidence="2" type="primary">tag</name>
    <name evidence="2" type="ORF">HMPREF9444_02109</name>
</gene>
<name>E8LMW1_SUCHY</name>
<dbReference type="GO" id="GO:0006284">
    <property type="term" value="P:base-excision repair"/>
    <property type="evidence" value="ECO:0007669"/>
    <property type="project" value="InterPro"/>
</dbReference>
<dbReference type="GO" id="GO:0008725">
    <property type="term" value="F:DNA-3-methyladenine glycosylase activity"/>
    <property type="evidence" value="ECO:0007669"/>
    <property type="project" value="UniProtKB-EC"/>
</dbReference>
<dbReference type="OrthoDB" id="9807664at2"/>
<dbReference type="EC" id="3.2.2.20" evidence="2"/>
<proteinExistence type="predicted"/>
<dbReference type="PANTHER" id="PTHR30037:SF4">
    <property type="entry name" value="DNA-3-METHYLADENINE GLYCOSYLASE I"/>
    <property type="match status" value="1"/>
</dbReference>
<evidence type="ECO:0000313" key="3">
    <source>
        <dbReference type="Proteomes" id="UP000018458"/>
    </source>
</evidence>
<keyword evidence="2" id="KW-0378">Hydrolase</keyword>
<protein>
    <submittedName>
        <fullName evidence="2">DNA-3-methyladenine glycosylase I</fullName>
        <ecNumber evidence="2">3.2.2.20</ecNumber>
    </submittedName>
</protein>
<dbReference type="Gene3D" id="1.10.340.30">
    <property type="entry name" value="Hypothetical protein, domain 2"/>
    <property type="match status" value="1"/>
</dbReference>